<dbReference type="CDD" id="cd00175">
    <property type="entry name" value="SNc"/>
    <property type="match status" value="1"/>
</dbReference>
<feature type="domain" description="TNase-like" evidence="1">
    <location>
        <begin position="72"/>
        <end position="190"/>
    </location>
</feature>
<dbReference type="InterPro" id="IPR035437">
    <property type="entry name" value="SNase_OB-fold_sf"/>
</dbReference>
<dbReference type="InterPro" id="IPR016071">
    <property type="entry name" value="Staphylococal_nuclease_OB-fold"/>
</dbReference>
<accession>H0FYS9</accession>
<dbReference type="PANTHER" id="PTHR12302:SF26">
    <property type="entry name" value="BLR1266 PROTEIN"/>
    <property type="match status" value="1"/>
</dbReference>
<evidence type="ECO:0000259" key="1">
    <source>
        <dbReference type="PROSITE" id="PS50830"/>
    </source>
</evidence>
<dbReference type="Pfam" id="PF00565">
    <property type="entry name" value="SNase"/>
    <property type="match status" value="1"/>
</dbReference>
<sequence>MAPTWVSLFGYSAEQGWGMTGTKSAVAAVGRRAPHSARLVSASARALGAALATLLMAHNAEAADPIIGQASVIDGDTIEIAGERVQLNSVDAPEEWQVCLDERGADYRCGKESASALDSFLSASRPTRCEFTGRDRYGRFVGTCFRADGKDVNRWLIESGNAVDRDTDSKGLYASAQQTAKSNGAGIWRAQPEHACAARVGRVNRKPSC</sequence>
<evidence type="ECO:0000313" key="2">
    <source>
        <dbReference type="EMBL" id="EHK77812.1"/>
    </source>
</evidence>
<protein>
    <submittedName>
        <fullName evidence="2">Nuclease</fullName>
    </submittedName>
</protein>
<dbReference type="PANTHER" id="PTHR12302">
    <property type="entry name" value="EBNA2 BINDING PROTEIN P100"/>
    <property type="match status" value="1"/>
</dbReference>
<dbReference type="Gene3D" id="2.40.50.90">
    <property type="match status" value="1"/>
</dbReference>
<dbReference type="Proteomes" id="UP000004038">
    <property type="component" value="Unassembled WGS sequence"/>
</dbReference>
<organism evidence="2 3">
    <name type="scientific">Sinorhizobium meliloti CCNWSX0020</name>
    <dbReference type="NCBI Taxonomy" id="1107881"/>
    <lineage>
        <taxon>Bacteria</taxon>
        <taxon>Pseudomonadati</taxon>
        <taxon>Pseudomonadota</taxon>
        <taxon>Alphaproteobacteria</taxon>
        <taxon>Hyphomicrobiales</taxon>
        <taxon>Rhizobiaceae</taxon>
        <taxon>Sinorhizobium/Ensifer group</taxon>
        <taxon>Sinorhizobium</taxon>
    </lineage>
</organism>
<dbReference type="PATRIC" id="fig|1107881.3.peg.2415"/>
<dbReference type="SMART" id="SM00318">
    <property type="entry name" value="SNc"/>
    <property type="match status" value="1"/>
</dbReference>
<dbReference type="EMBL" id="AGVV01000018">
    <property type="protein sequence ID" value="EHK77812.1"/>
    <property type="molecule type" value="Genomic_DNA"/>
</dbReference>
<dbReference type="PROSITE" id="PS50830">
    <property type="entry name" value="TNASE_3"/>
    <property type="match status" value="1"/>
</dbReference>
<dbReference type="SUPFAM" id="SSF50199">
    <property type="entry name" value="Staphylococcal nuclease"/>
    <property type="match status" value="1"/>
</dbReference>
<reference evidence="2 3" key="1">
    <citation type="journal article" date="2012" name="J. Bacteriol.">
        <title>Draft Genome Sequence of Sinorhizobium meliloti CCNWSX0020, a Nitrogen-Fixing Symbiont with Copper Tolerance Capability Isolated from Lead-Zinc Mine Tailings.</title>
        <authorList>
            <person name="Li Z."/>
            <person name="Ma Z."/>
            <person name="Hao X."/>
            <person name="Wei G."/>
        </authorList>
    </citation>
    <scope>NUCLEOTIDE SEQUENCE [LARGE SCALE GENOMIC DNA]</scope>
    <source>
        <strain evidence="2 3">CCNWSX0020</strain>
    </source>
</reference>
<proteinExistence type="predicted"/>
<dbReference type="AlphaFoldDB" id="H0FYS9"/>
<gene>
    <name evidence="2" type="ORF">SM0020_11915</name>
</gene>
<evidence type="ECO:0000313" key="3">
    <source>
        <dbReference type="Proteomes" id="UP000004038"/>
    </source>
</evidence>
<name>H0FYS9_RHIML</name>